<organism evidence="1 2">
    <name type="scientific">Halovenus rubra</name>
    <dbReference type="NCBI Taxonomy" id="869890"/>
    <lineage>
        <taxon>Archaea</taxon>
        <taxon>Methanobacteriati</taxon>
        <taxon>Methanobacteriota</taxon>
        <taxon>Stenosarchaea group</taxon>
        <taxon>Halobacteria</taxon>
        <taxon>Halobacteriales</taxon>
        <taxon>Haloarculaceae</taxon>
        <taxon>Halovenus</taxon>
    </lineage>
</organism>
<dbReference type="Proteomes" id="UP001596414">
    <property type="component" value="Unassembled WGS sequence"/>
</dbReference>
<dbReference type="InterPro" id="IPR011989">
    <property type="entry name" value="ARM-like"/>
</dbReference>
<dbReference type="PANTHER" id="PTHR12697">
    <property type="entry name" value="PBS LYASE HEAT-LIKE PROTEIN"/>
    <property type="match status" value="1"/>
</dbReference>
<dbReference type="PANTHER" id="PTHR12697:SF5">
    <property type="entry name" value="DEOXYHYPUSINE HYDROXYLASE"/>
    <property type="match status" value="1"/>
</dbReference>
<comment type="caution">
    <text evidence="1">The sequence shown here is derived from an EMBL/GenBank/DDBJ whole genome shotgun (WGS) entry which is preliminary data.</text>
</comment>
<protein>
    <submittedName>
        <fullName evidence="1">HEAT repeat domain-containing protein</fullName>
    </submittedName>
</protein>
<dbReference type="InterPro" id="IPR016024">
    <property type="entry name" value="ARM-type_fold"/>
</dbReference>
<sequence length="1137" mass="126113">MVVLIQEFDREDDEVKQLGRLHNGEILVTHVEDFDENVAGMREVTERERTYSPATDRSYRSIERRKERVFGRPPVTLKDELSLTRRFKPPYGVYASILSPDSDSELLQKMDAAETVAPPYRPVSLTAVEFRHYHDPYDEDKPAVFCCITRDRTGFFQEMNGQTPLQDIYAFTVPETTRQYLLDMCYTADIFSLAHTHIREDEPEPRPSIATGIRIGETEKWIYNYTRSPPEAVEDIEDELRTACGTDLWLEPSPEKLVTLVESDDQRASIALAVLHAAFDENIETDVDPDRCIDAVRPYLSISSPVTRRHAAAIVAKTILAASLSPRDVIDLVVPLLQDDDDMVRTHAGDALRTRGILSDSDRLADILQRENQSLREGVIEQLQRFAEDFSVGLDESTTLLADELQSDNETIRKAASQAFAELIDGKNSVDKAVRSALVAGLDDSNKSVRIKCGESLARLGATDALITHLETAEPEKQTSTLAGLEKIAAEEPETVLDALTVFDDILDDGPPAGRKRAAHLLATVATAYPDRMFLFLPRVSSLTVDTTDGIRESGFQIVEAMVRDEPEMFSFVRSAVETGFEDSSRTVREHAFTTAVIAGHDSLVLDALQHEQSSVRSSAATVLESAGTEQPDRFYEHLQTLLETLDDDAVRSSLVSLVDTLVMWSETTTDDVSLLTERLESGQPETRHALAQILAKVADEHPQAIIPYSQRLVDLLEGTETETRRHVLECLAAVAEHDPSTLSESTDKIVAAFEDEEYDCRDAAARCGAELCSMRRLKAIVREGSEHEQHTAWWALERIARENPDRVHDVLPLVEQQLDSITGEEVSQIERRAAELVEHVADTMPERVLPVVPALTTALGARGRFTRLAACNALAAVGKEDVAPILDAVPSLAPLLDDQFDDVRRAALTVLRLISEPYPDEIRPVVPALIELVESDDCPVEALVILGMVADEYPTAVESAIETCLEKISAEDTRLQNNALAVLSELANEYPDELIAASESYIALLESDDRRVRYNAVSIIARLATTHPDSFVDSEQELVECLQAEYPPTRANACWAVGRLGFDVAEPRLEYLQQTDPDNSVQAGAIAALTLLSLSTCPHCDEQQEPHTVSLRVVFPEYVEWTCPHCSEKTTTSIAG</sequence>
<dbReference type="Pfam" id="PF13646">
    <property type="entry name" value="HEAT_2"/>
    <property type="match status" value="1"/>
</dbReference>
<dbReference type="RefSeq" id="WP_267638986.1">
    <property type="nucleotide sequence ID" value="NZ_JAODIY010000047.1"/>
</dbReference>
<dbReference type="SMART" id="SM00567">
    <property type="entry name" value="EZ_HEAT"/>
    <property type="match status" value="6"/>
</dbReference>
<dbReference type="EMBL" id="JBHSZQ010000014">
    <property type="protein sequence ID" value="MFC7126076.1"/>
    <property type="molecule type" value="Genomic_DNA"/>
</dbReference>
<reference evidence="1 2" key="1">
    <citation type="journal article" date="2014" name="Int. J. Syst. Evol. Microbiol.">
        <title>Complete genome sequence of Corynebacterium casei LMG S-19264T (=DSM 44701T), isolated from a smear-ripened cheese.</title>
        <authorList>
            <consortium name="US DOE Joint Genome Institute (JGI-PGF)"/>
            <person name="Walter F."/>
            <person name="Albersmeier A."/>
            <person name="Kalinowski J."/>
            <person name="Ruckert C."/>
        </authorList>
    </citation>
    <scope>NUCLEOTIDE SEQUENCE [LARGE SCALE GENOMIC DNA]</scope>
    <source>
        <strain evidence="1 2">CGMCC 4.7215</strain>
    </source>
</reference>
<dbReference type="Gene3D" id="1.25.10.10">
    <property type="entry name" value="Leucine-rich Repeat Variant"/>
    <property type="match status" value="5"/>
</dbReference>
<dbReference type="InterPro" id="IPR004155">
    <property type="entry name" value="PBS_lyase_HEAT"/>
</dbReference>
<evidence type="ECO:0000313" key="2">
    <source>
        <dbReference type="Proteomes" id="UP001596414"/>
    </source>
</evidence>
<dbReference type="SUPFAM" id="SSF48371">
    <property type="entry name" value="ARM repeat"/>
    <property type="match status" value="2"/>
</dbReference>
<accession>A0ABD5X4K9</accession>
<name>A0ABD5X4K9_9EURY</name>
<gene>
    <name evidence="1" type="ORF">ACFQJ7_08505</name>
</gene>
<proteinExistence type="predicted"/>
<evidence type="ECO:0000313" key="1">
    <source>
        <dbReference type="EMBL" id="MFC7126076.1"/>
    </source>
</evidence>
<dbReference type="AlphaFoldDB" id="A0ABD5X4K9"/>